<comment type="caution">
    <text evidence="2">The sequence shown here is derived from an EMBL/GenBank/DDBJ whole genome shotgun (WGS) entry which is preliminary data.</text>
</comment>
<feature type="region of interest" description="Disordered" evidence="1">
    <location>
        <begin position="43"/>
        <end position="70"/>
    </location>
</feature>
<accession>A0A445B764</accession>
<reference evidence="2 3" key="1">
    <citation type="submission" date="2019-01" db="EMBL/GenBank/DDBJ databases">
        <title>Sequencing of cultivated peanut Arachis hypogaea provides insights into genome evolution and oil improvement.</title>
        <authorList>
            <person name="Chen X."/>
        </authorList>
    </citation>
    <scope>NUCLEOTIDE SEQUENCE [LARGE SCALE GENOMIC DNA]</scope>
    <source>
        <strain evidence="3">cv. Fuhuasheng</strain>
        <tissue evidence="2">Leaves</tissue>
    </source>
</reference>
<evidence type="ECO:0000313" key="2">
    <source>
        <dbReference type="EMBL" id="RYR34513.1"/>
    </source>
</evidence>
<dbReference type="AlphaFoldDB" id="A0A445B764"/>
<sequence>MAPISMMQLGPLERIAEIEKHDESSKLLSQNDSLVQTFRKEHSGRVSGMGIGPTSSQVFGTNSHQPSNGA</sequence>
<name>A0A445B764_ARAHY</name>
<gene>
    <name evidence="2" type="ORF">Ahy_A10g049455</name>
</gene>
<dbReference type="Proteomes" id="UP000289738">
    <property type="component" value="Chromosome A10"/>
</dbReference>
<evidence type="ECO:0000313" key="3">
    <source>
        <dbReference type="Proteomes" id="UP000289738"/>
    </source>
</evidence>
<keyword evidence="3" id="KW-1185">Reference proteome</keyword>
<protein>
    <submittedName>
        <fullName evidence="2">Uncharacterized protein</fullName>
    </submittedName>
</protein>
<organism evidence="2 3">
    <name type="scientific">Arachis hypogaea</name>
    <name type="common">Peanut</name>
    <dbReference type="NCBI Taxonomy" id="3818"/>
    <lineage>
        <taxon>Eukaryota</taxon>
        <taxon>Viridiplantae</taxon>
        <taxon>Streptophyta</taxon>
        <taxon>Embryophyta</taxon>
        <taxon>Tracheophyta</taxon>
        <taxon>Spermatophyta</taxon>
        <taxon>Magnoliopsida</taxon>
        <taxon>eudicotyledons</taxon>
        <taxon>Gunneridae</taxon>
        <taxon>Pentapetalae</taxon>
        <taxon>rosids</taxon>
        <taxon>fabids</taxon>
        <taxon>Fabales</taxon>
        <taxon>Fabaceae</taxon>
        <taxon>Papilionoideae</taxon>
        <taxon>50 kb inversion clade</taxon>
        <taxon>dalbergioids sensu lato</taxon>
        <taxon>Dalbergieae</taxon>
        <taxon>Pterocarpus clade</taxon>
        <taxon>Arachis</taxon>
    </lineage>
</organism>
<proteinExistence type="predicted"/>
<dbReference type="EMBL" id="SDMP01000010">
    <property type="protein sequence ID" value="RYR34513.1"/>
    <property type="molecule type" value="Genomic_DNA"/>
</dbReference>
<evidence type="ECO:0000256" key="1">
    <source>
        <dbReference type="SAM" id="MobiDB-lite"/>
    </source>
</evidence>
<feature type="compositionally biased region" description="Polar residues" evidence="1">
    <location>
        <begin position="53"/>
        <end position="70"/>
    </location>
</feature>